<evidence type="ECO:0000256" key="1">
    <source>
        <dbReference type="ARBA" id="ARBA00010688"/>
    </source>
</evidence>
<accession>C7NNG8</accession>
<dbReference type="RefSeq" id="WP_012795073.1">
    <property type="nucleotide sequence ID" value="NC_013158.1"/>
</dbReference>
<evidence type="ECO:0000313" key="6">
    <source>
        <dbReference type="Proteomes" id="UP000002071"/>
    </source>
</evidence>
<sequence length="312" mass="32868">MPSLITVGETPLRLSPPGNRRFVGSETVQLTATGTESNVAIAAAALGADATWASKLPSTQLGKRVVSELREYGVETDVAWTESGRVGLEFRQPGVPPREPVIIHDRDGATAGSMTPADIPMDDVEAADGVFVAGSSAALSETAAETVAAVLRASGSDNGLSVFELDYRPRLWDAEDARETLTPMLEHVDVLIANENQLRTVFGRTGDPREAAHGVASKWDIDLLAMTRGEHGALVIDDSVVHEIESVEAETVDAAGQHDAFSGAFVAQLLAGDRPDAALSHAVAAATLTRTTPGPIPAFDRTDVESLVEQLE</sequence>
<protein>
    <submittedName>
        <fullName evidence="5">PfkB domain protein</fullName>
    </submittedName>
</protein>
<dbReference type="GeneID" id="8382266"/>
<dbReference type="HOGENOM" id="CLU_027634_0_1_2"/>
<dbReference type="InterPro" id="IPR050306">
    <property type="entry name" value="PfkB_Carbo_kinase"/>
</dbReference>
<evidence type="ECO:0000259" key="4">
    <source>
        <dbReference type="Pfam" id="PF00294"/>
    </source>
</evidence>
<keyword evidence="6" id="KW-1185">Reference proteome</keyword>
<dbReference type="SUPFAM" id="SSF53613">
    <property type="entry name" value="Ribokinase-like"/>
    <property type="match status" value="1"/>
</dbReference>
<evidence type="ECO:0000256" key="2">
    <source>
        <dbReference type="ARBA" id="ARBA00022679"/>
    </source>
</evidence>
<dbReference type="InterPro" id="IPR029056">
    <property type="entry name" value="Ribokinase-like"/>
</dbReference>
<proteinExistence type="inferred from homology"/>
<evidence type="ECO:0000313" key="5">
    <source>
        <dbReference type="EMBL" id="ACV10196.1"/>
    </source>
</evidence>
<dbReference type="AlphaFoldDB" id="C7NNG8"/>
<organism evidence="5 6">
    <name type="scientific">Halorhabdus utahensis (strain DSM 12940 / JCM 11049 / AX-2)</name>
    <dbReference type="NCBI Taxonomy" id="519442"/>
    <lineage>
        <taxon>Archaea</taxon>
        <taxon>Methanobacteriati</taxon>
        <taxon>Methanobacteriota</taxon>
        <taxon>Stenosarchaea group</taxon>
        <taxon>Halobacteria</taxon>
        <taxon>Halobacteriales</taxon>
        <taxon>Haloarculaceae</taxon>
        <taxon>Halorhabdus</taxon>
    </lineage>
</organism>
<dbReference type="PANTHER" id="PTHR43085">
    <property type="entry name" value="HEXOKINASE FAMILY MEMBER"/>
    <property type="match status" value="1"/>
</dbReference>
<gene>
    <name evidence="5" type="ordered locus">Huta_0006</name>
</gene>
<dbReference type="PANTHER" id="PTHR43085:SF57">
    <property type="entry name" value="CARBOHYDRATE KINASE PFKB DOMAIN-CONTAINING PROTEIN"/>
    <property type="match status" value="1"/>
</dbReference>
<dbReference type="GO" id="GO:0016301">
    <property type="term" value="F:kinase activity"/>
    <property type="evidence" value="ECO:0007669"/>
    <property type="project" value="UniProtKB-KW"/>
</dbReference>
<evidence type="ECO:0000256" key="3">
    <source>
        <dbReference type="ARBA" id="ARBA00022777"/>
    </source>
</evidence>
<keyword evidence="2" id="KW-0808">Transferase</keyword>
<dbReference type="STRING" id="519442.Huta_0006"/>
<name>C7NNG8_HALUD</name>
<dbReference type="OrthoDB" id="96179at2157"/>
<comment type="similarity">
    <text evidence="1">Belongs to the carbohydrate kinase PfkB family.</text>
</comment>
<dbReference type="Gene3D" id="3.40.1190.20">
    <property type="match status" value="1"/>
</dbReference>
<dbReference type="InterPro" id="IPR011611">
    <property type="entry name" value="PfkB_dom"/>
</dbReference>
<keyword evidence="3" id="KW-0418">Kinase</keyword>
<dbReference type="InterPro" id="IPR002139">
    <property type="entry name" value="Ribo/fructo_kinase"/>
</dbReference>
<dbReference type="EMBL" id="CP001687">
    <property type="protein sequence ID" value="ACV10196.1"/>
    <property type="molecule type" value="Genomic_DNA"/>
</dbReference>
<dbReference type="eggNOG" id="arCOG00014">
    <property type="taxonomic scope" value="Archaea"/>
</dbReference>
<feature type="domain" description="Carbohydrate kinase PfkB" evidence="4">
    <location>
        <begin position="5"/>
        <end position="297"/>
    </location>
</feature>
<dbReference type="CDD" id="cd01166">
    <property type="entry name" value="KdgK"/>
    <property type="match status" value="1"/>
</dbReference>
<dbReference type="Proteomes" id="UP000002071">
    <property type="component" value="Chromosome"/>
</dbReference>
<dbReference type="PRINTS" id="PR00990">
    <property type="entry name" value="RIBOKINASE"/>
</dbReference>
<dbReference type="Pfam" id="PF00294">
    <property type="entry name" value="PfkB"/>
    <property type="match status" value="1"/>
</dbReference>
<dbReference type="KEGG" id="hut:Huta_0006"/>
<reference evidence="5 6" key="1">
    <citation type="journal article" date="2009" name="Stand. Genomic Sci.">
        <title>Complete genome sequence of Halorhabdus utahensis type strain (AX-2).</title>
        <authorList>
            <person name="Anderson I."/>
            <person name="Tindall B.J."/>
            <person name="Pomrenke H."/>
            <person name="Goker M."/>
            <person name="Lapidus A."/>
            <person name="Nolan M."/>
            <person name="Copeland A."/>
            <person name="Glavina Del Rio T."/>
            <person name="Chen F."/>
            <person name="Tice H."/>
            <person name="Cheng J.F."/>
            <person name="Lucas S."/>
            <person name="Chertkov O."/>
            <person name="Bruce D."/>
            <person name="Brettin T."/>
            <person name="Detter J.C."/>
            <person name="Han C."/>
            <person name="Goodwin L."/>
            <person name="Land M."/>
            <person name="Hauser L."/>
            <person name="Chang Y.J."/>
            <person name="Jeffries C.D."/>
            <person name="Pitluck S."/>
            <person name="Pati A."/>
            <person name="Mavromatis K."/>
            <person name="Ivanova N."/>
            <person name="Ovchinnikova G."/>
            <person name="Chen A."/>
            <person name="Palaniappan K."/>
            <person name="Chain P."/>
            <person name="Rohde M."/>
            <person name="Bristow J."/>
            <person name="Eisen J.A."/>
            <person name="Markowitz V."/>
            <person name="Hugenholtz P."/>
            <person name="Kyrpides N.C."/>
            <person name="Klenk H.P."/>
        </authorList>
    </citation>
    <scope>NUCLEOTIDE SEQUENCE [LARGE SCALE GENOMIC DNA]</scope>
    <source>
        <strain evidence="6">DSM 12940 / JCM 11049 / AX-2</strain>
    </source>
</reference>